<dbReference type="Proteomes" id="UP000257109">
    <property type="component" value="Unassembled WGS sequence"/>
</dbReference>
<organism evidence="1 2">
    <name type="scientific">Mucuna pruriens</name>
    <name type="common">Velvet bean</name>
    <name type="synonym">Dolichos pruriens</name>
    <dbReference type="NCBI Taxonomy" id="157652"/>
    <lineage>
        <taxon>Eukaryota</taxon>
        <taxon>Viridiplantae</taxon>
        <taxon>Streptophyta</taxon>
        <taxon>Embryophyta</taxon>
        <taxon>Tracheophyta</taxon>
        <taxon>Spermatophyta</taxon>
        <taxon>Magnoliopsida</taxon>
        <taxon>eudicotyledons</taxon>
        <taxon>Gunneridae</taxon>
        <taxon>Pentapetalae</taxon>
        <taxon>rosids</taxon>
        <taxon>fabids</taxon>
        <taxon>Fabales</taxon>
        <taxon>Fabaceae</taxon>
        <taxon>Papilionoideae</taxon>
        <taxon>50 kb inversion clade</taxon>
        <taxon>NPAAA clade</taxon>
        <taxon>indigoferoid/millettioid clade</taxon>
        <taxon>Phaseoleae</taxon>
        <taxon>Mucuna</taxon>
    </lineage>
</organism>
<feature type="non-terminal residue" evidence="1">
    <location>
        <position position="1"/>
    </location>
</feature>
<accession>A0A371EIB3</accession>
<gene>
    <name evidence="1" type="ORF">CR513_55529</name>
</gene>
<reference evidence="1" key="1">
    <citation type="submission" date="2018-05" db="EMBL/GenBank/DDBJ databases">
        <title>Draft genome of Mucuna pruriens seed.</title>
        <authorList>
            <person name="Nnadi N.E."/>
            <person name="Vos R."/>
            <person name="Hasami M.H."/>
            <person name="Devisetty U.K."/>
            <person name="Aguiy J.C."/>
        </authorList>
    </citation>
    <scope>NUCLEOTIDE SEQUENCE [LARGE SCALE GENOMIC DNA]</scope>
    <source>
        <strain evidence="1">JCA_2017</strain>
    </source>
</reference>
<comment type="caution">
    <text evidence="1">The sequence shown here is derived from an EMBL/GenBank/DDBJ whole genome shotgun (WGS) entry which is preliminary data.</text>
</comment>
<evidence type="ECO:0000313" key="2">
    <source>
        <dbReference type="Proteomes" id="UP000257109"/>
    </source>
</evidence>
<proteinExistence type="predicted"/>
<name>A0A371EIB3_MUCPR</name>
<evidence type="ECO:0008006" key="3">
    <source>
        <dbReference type="Google" id="ProtNLM"/>
    </source>
</evidence>
<dbReference type="EMBL" id="QJKJ01013734">
    <property type="protein sequence ID" value="RDX65791.1"/>
    <property type="molecule type" value="Genomic_DNA"/>
</dbReference>
<evidence type="ECO:0000313" key="1">
    <source>
        <dbReference type="EMBL" id="RDX65791.1"/>
    </source>
</evidence>
<dbReference type="AlphaFoldDB" id="A0A371EIB3"/>
<sequence length="60" mass="6858">MVATDSIPKSLRIYCDNSTTIFFSKIDKYLKGVKHMDLNIGANLVIANRLTKRFTTQDIH</sequence>
<protein>
    <recommendedName>
        <fullName evidence="3">Copia protein</fullName>
    </recommendedName>
</protein>
<keyword evidence="2" id="KW-1185">Reference proteome</keyword>